<organism evidence="1 2">
    <name type="scientific">Halomonas organivorans</name>
    <dbReference type="NCBI Taxonomy" id="257772"/>
    <lineage>
        <taxon>Bacteria</taxon>
        <taxon>Pseudomonadati</taxon>
        <taxon>Pseudomonadota</taxon>
        <taxon>Gammaproteobacteria</taxon>
        <taxon>Oceanospirillales</taxon>
        <taxon>Halomonadaceae</taxon>
        <taxon>Halomonas</taxon>
    </lineage>
</organism>
<evidence type="ECO:0000313" key="2">
    <source>
        <dbReference type="Proteomes" id="UP000525987"/>
    </source>
</evidence>
<dbReference type="Proteomes" id="UP000525987">
    <property type="component" value="Unassembled WGS sequence"/>
</dbReference>
<reference evidence="1 2" key="1">
    <citation type="submission" date="2020-08" db="EMBL/GenBank/DDBJ databases">
        <title>Genomic Encyclopedia of Type Strains, Phase III (KMG-III): the genomes of soil and plant-associated and newly described type strains.</title>
        <authorList>
            <person name="Whitman W."/>
        </authorList>
    </citation>
    <scope>NUCLEOTIDE SEQUENCE [LARGE SCALE GENOMIC DNA]</scope>
    <source>
        <strain evidence="1 2">CECT 5995</strain>
    </source>
</reference>
<comment type="caution">
    <text evidence="1">The sequence shown here is derived from an EMBL/GenBank/DDBJ whole genome shotgun (WGS) entry which is preliminary data.</text>
</comment>
<accession>A0A7W5BUT9</accession>
<protein>
    <submittedName>
        <fullName evidence="1">Uncharacterized protein</fullName>
    </submittedName>
</protein>
<dbReference type="AlphaFoldDB" id="A0A7W5BUT9"/>
<evidence type="ECO:0000313" key="1">
    <source>
        <dbReference type="EMBL" id="MBB3139254.1"/>
    </source>
</evidence>
<keyword evidence="2" id="KW-1185">Reference proteome</keyword>
<proteinExistence type="predicted"/>
<sequence length="43" mass="4801">MDNLRKSLNALPLTVVSSVKQQSSGTFKELLIPMHEGREGQYP</sequence>
<dbReference type="EMBL" id="JACHXM010000001">
    <property type="protein sequence ID" value="MBB3139254.1"/>
    <property type="molecule type" value="Genomic_DNA"/>
</dbReference>
<name>A0A7W5BUT9_9GAMM</name>
<gene>
    <name evidence="1" type="ORF">FHR96_000100</name>
</gene>